<reference evidence="3" key="1">
    <citation type="journal article" date="2015" name="Nat. Plants">
        <title>Genome expansion of Arabis alpina linked with retrotransposition and reduced symmetric DNA methylation.</title>
        <authorList>
            <person name="Willing E.M."/>
            <person name="Rawat V."/>
            <person name="Mandakova T."/>
            <person name="Maumus F."/>
            <person name="James G.V."/>
            <person name="Nordstroem K.J."/>
            <person name="Becker C."/>
            <person name="Warthmann N."/>
            <person name="Chica C."/>
            <person name="Szarzynska B."/>
            <person name="Zytnicki M."/>
            <person name="Albani M.C."/>
            <person name="Kiefer C."/>
            <person name="Bergonzi S."/>
            <person name="Castaings L."/>
            <person name="Mateos J.L."/>
            <person name="Berns M.C."/>
            <person name="Bujdoso N."/>
            <person name="Piofczyk T."/>
            <person name="de Lorenzo L."/>
            <person name="Barrero-Sicilia C."/>
            <person name="Mateos I."/>
            <person name="Piednoel M."/>
            <person name="Hagmann J."/>
            <person name="Chen-Min-Tao R."/>
            <person name="Iglesias-Fernandez R."/>
            <person name="Schuster S.C."/>
            <person name="Alonso-Blanco C."/>
            <person name="Roudier F."/>
            <person name="Carbonero P."/>
            <person name="Paz-Ares J."/>
            <person name="Davis S.J."/>
            <person name="Pecinka A."/>
            <person name="Quesneville H."/>
            <person name="Colot V."/>
            <person name="Lysak M.A."/>
            <person name="Weigel D."/>
            <person name="Coupland G."/>
            <person name="Schneeberger K."/>
        </authorList>
    </citation>
    <scope>NUCLEOTIDE SEQUENCE [LARGE SCALE GENOMIC DNA]</scope>
    <source>
        <strain evidence="3">cv. Pajares</strain>
    </source>
</reference>
<dbReference type="Gramene" id="KFK33775">
    <property type="protein sequence ID" value="KFK33775"/>
    <property type="gene ID" value="AALP_AA5G058500"/>
</dbReference>
<protein>
    <submittedName>
        <fullName evidence="2">Uncharacterized protein</fullName>
    </submittedName>
</protein>
<keyword evidence="3" id="KW-1185">Reference proteome</keyword>
<organism evidence="2 3">
    <name type="scientific">Arabis alpina</name>
    <name type="common">Alpine rock-cress</name>
    <dbReference type="NCBI Taxonomy" id="50452"/>
    <lineage>
        <taxon>Eukaryota</taxon>
        <taxon>Viridiplantae</taxon>
        <taxon>Streptophyta</taxon>
        <taxon>Embryophyta</taxon>
        <taxon>Tracheophyta</taxon>
        <taxon>Spermatophyta</taxon>
        <taxon>Magnoliopsida</taxon>
        <taxon>eudicotyledons</taxon>
        <taxon>Gunneridae</taxon>
        <taxon>Pentapetalae</taxon>
        <taxon>rosids</taxon>
        <taxon>malvids</taxon>
        <taxon>Brassicales</taxon>
        <taxon>Brassicaceae</taxon>
        <taxon>Arabideae</taxon>
        <taxon>Arabis</taxon>
    </lineage>
</organism>
<proteinExistence type="predicted"/>
<evidence type="ECO:0000313" key="2">
    <source>
        <dbReference type="EMBL" id="KFK33775.1"/>
    </source>
</evidence>
<feature type="region of interest" description="Disordered" evidence="1">
    <location>
        <begin position="1"/>
        <end position="32"/>
    </location>
</feature>
<feature type="compositionally biased region" description="Pro residues" evidence="1">
    <location>
        <begin position="15"/>
        <end position="25"/>
    </location>
</feature>
<dbReference type="AlphaFoldDB" id="A0A087GV73"/>
<evidence type="ECO:0000313" key="3">
    <source>
        <dbReference type="Proteomes" id="UP000029120"/>
    </source>
</evidence>
<evidence type="ECO:0000256" key="1">
    <source>
        <dbReference type="SAM" id="MobiDB-lite"/>
    </source>
</evidence>
<name>A0A087GV73_ARAAL</name>
<dbReference type="Proteomes" id="UP000029120">
    <property type="component" value="Chromosome 5"/>
</dbReference>
<accession>A0A087GV73</accession>
<gene>
    <name evidence="2" type="ordered locus">AALP_Aa5g058500</name>
</gene>
<dbReference type="EMBL" id="CM002873">
    <property type="protein sequence ID" value="KFK33775.1"/>
    <property type="molecule type" value="Genomic_DNA"/>
</dbReference>
<sequence length="129" mass="13748">MALSTSPECVHVLDPPLPPKPPDPAPVSSQDPVIPVSPVVESSTVVVRLSVEELSADAPVPVVFQSTSSAPHSVTVAPVVASEISQPDSAPVDTVVVEPNPVVFGTALPWASRFRSYLRNLKKEVFRRY</sequence>